<keyword evidence="3" id="KW-1185">Reference proteome</keyword>
<keyword evidence="1" id="KW-0732">Signal</keyword>
<dbReference type="EMBL" id="CADCXU010010466">
    <property type="protein sequence ID" value="CAB0001300.1"/>
    <property type="molecule type" value="Genomic_DNA"/>
</dbReference>
<name>A0A6H5GED6_9HEMI</name>
<feature type="chain" id="PRO_5026034583" evidence="1">
    <location>
        <begin position="23"/>
        <end position="164"/>
    </location>
</feature>
<protein>
    <submittedName>
        <fullName evidence="2">Uncharacterized protein</fullName>
    </submittedName>
</protein>
<dbReference type="AlphaFoldDB" id="A0A6H5GED6"/>
<reference evidence="2 3" key="1">
    <citation type="submission" date="2020-02" db="EMBL/GenBank/DDBJ databases">
        <authorList>
            <person name="Ferguson B K."/>
        </authorList>
    </citation>
    <scope>NUCLEOTIDE SEQUENCE [LARGE SCALE GENOMIC DNA]</scope>
</reference>
<evidence type="ECO:0000313" key="3">
    <source>
        <dbReference type="Proteomes" id="UP000479000"/>
    </source>
</evidence>
<proteinExistence type="predicted"/>
<organism evidence="2 3">
    <name type="scientific">Nesidiocoris tenuis</name>
    <dbReference type="NCBI Taxonomy" id="355587"/>
    <lineage>
        <taxon>Eukaryota</taxon>
        <taxon>Metazoa</taxon>
        <taxon>Ecdysozoa</taxon>
        <taxon>Arthropoda</taxon>
        <taxon>Hexapoda</taxon>
        <taxon>Insecta</taxon>
        <taxon>Pterygota</taxon>
        <taxon>Neoptera</taxon>
        <taxon>Paraneoptera</taxon>
        <taxon>Hemiptera</taxon>
        <taxon>Heteroptera</taxon>
        <taxon>Panheteroptera</taxon>
        <taxon>Cimicomorpha</taxon>
        <taxon>Miridae</taxon>
        <taxon>Dicyphina</taxon>
        <taxon>Nesidiocoris</taxon>
    </lineage>
</organism>
<evidence type="ECO:0000256" key="1">
    <source>
        <dbReference type="SAM" id="SignalP"/>
    </source>
</evidence>
<sequence length="164" mass="18746">MKYPWILFRCLLPYLQIMEASCIVCVSVCPCVCKHLRIPDQIDIRRCVDQIDIRRCIDRARKETAPLWILVTRFDASNSYVVRHSFCAVTTNAEMKNSSEESSRKVAWQNSSMENEGCRTLSTQHPGPGSVSVPQYETIDPYALTEDDLKIVHHDIRQGSDAIL</sequence>
<dbReference type="Proteomes" id="UP000479000">
    <property type="component" value="Unassembled WGS sequence"/>
</dbReference>
<gene>
    <name evidence="2" type="ORF">NTEN_LOCUS7087</name>
</gene>
<accession>A0A6H5GED6</accession>
<evidence type="ECO:0000313" key="2">
    <source>
        <dbReference type="EMBL" id="CAB0001300.1"/>
    </source>
</evidence>
<feature type="signal peptide" evidence="1">
    <location>
        <begin position="1"/>
        <end position="22"/>
    </location>
</feature>